<proteinExistence type="predicted"/>
<accession>A0A7J8F666</accession>
<dbReference type="PANTHER" id="PTHR16234">
    <property type="entry name" value="SIMILAR TO HYPOTHETICAL PROTEIN FLJ20508"/>
    <property type="match status" value="1"/>
</dbReference>
<evidence type="ECO:0000313" key="1">
    <source>
        <dbReference type="EMBL" id="KAF6443193.1"/>
    </source>
</evidence>
<dbReference type="GO" id="GO:0005634">
    <property type="term" value="C:nucleus"/>
    <property type="evidence" value="ECO:0007669"/>
    <property type="project" value="TreeGrafter"/>
</dbReference>
<dbReference type="InterPro" id="IPR029159">
    <property type="entry name" value="CA109-like"/>
</dbReference>
<evidence type="ECO:0000313" key="2">
    <source>
        <dbReference type="Proteomes" id="UP000550707"/>
    </source>
</evidence>
<dbReference type="AlphaFoldDB" id="A0A7J8F666"/>
<name>A0A7J8F666_MOLMO</name>
<dbReference type="PANTHER" id="PTHR16234:SF5">
    <property type="entry name" value="AFG2-INTERACTING RIBOSOME MATURATION FACTOR"/>
    <property type="match status" value="1"/>
</dbReference>
<sequence>MTQERPLLAVQAALKKCFLAVQQQQGLWQSTLADCRPLLAALRNLAEQLQAAQNLRFEDVPSLRAFPGLQERLRQLPSSRCVTLSAATWDRCFRSMNSMQTRSALMLSCRLQC</sequence>
<comment type="caution">
    <text evidence="1">The sequence shown here is derived from an EMBL/GenBank/DDBJ whole genome shotgun (WGS) entry which is preliminary data.</text>
</comment>
<protein>
    <submittedName>
        <fullName evidence="1">Uncharacterized protein</fullName>
    </submittedName>
</protein>
<organism evidence="1 2">
    <name type="scientific">Molossus molossus</name>
    <name type="common">Pallas' mastiff bat</name>
    <name type="synonym">Vespertilio molossus</name>
    <dbReference type="NCBI Taxonomy" id="27622"/>
    <lineage>
        <taxon>Eukaryota</taxon>
        <taxon>Metazoa</taxon>
        <taxon>Chordata</taxon>
        <taxon>Craniata</taxon>
        <taxon>Vertebrata</taxon>
        <taxon>Euteleostomi</taxon>
        <taxon>Mammalia</taxon>
        <taxon>Eutheria</taxon>
        <taxon>Laurasiatheria</taxon>
        <taxon>Chiroptera</taxon>
        <taxon>Yangochiroptera</taxon>
        <taxon>Molossidae</taxon>
        <taxon>Molossus</taxon>
    </lineage>
</organism>
<gene>
    <name evidence="1" type="ORF">HJG59_001769</name>
</gene>
<dbReference type="Proteomes" id="UP000550707">
    <property type="component" value="Unassembled WGS sequence"/>
</dbReference>
<keyword evidence="2" id="KW-1185">Reference proteome</keyword>
<reference evidence="1 2" key="1">
    <citation type="journal article" date="2020" name="Nature">
        <title>Six reference-quality genomes reveal evolution of bat adaptations.</title>
        <authorList>
            <person name="Jebb D."/>
            <person name="Huang Z."/>
            <person name="Pippel M."/>
            <person name="Hughes G.M."/>
            <person name="Lavrichenko K."/>
            <person name="Devanna P."/>
            <person name="Winkler S."/>
            <person name="Jermiin L.S."/>
            <person name="Skirmuntt E.C."/>
            <person name="Katzourakis A."/>
            <person name="Burkitt-Gray L."/>
            <person name="Ray D.A."/>
            <person name="Sullivan K.A.M."/>
            <person name="Roscito J.G."/>
            <person name="Kirilenko B.M."/>
            <person name="Davalos L.M."/>
            <person name="Corthals A.P."/>
            <person name="Power M.L."/>
            <person name="Jones G."/>
            <person name="Ransome R.D."/>
            <person name="Dechmann D.K.N."/>
            <person name="Locatelli A.G."/>
            <person name="Puechmaille S.J."/>
            <person name="Fedrigo O."/>
            <person name="Jarvis E.D."/>
            <person name="Hiller M."/>
            <person name="Vernes S.C."/>
            <person name="Myers E.W."/>
            <person name="Teeling E.C."/>
        </authorList>
    </citation>
    <scope>NUCLEOTIDE SEQUENCE [LARGE SCALE GENOMIC DNA]</scope>
    <source>
        <strain evidence="1">MMolMol1</strain>
        <tissue evidence="1">Muscle</tissue>
    </source>
</reference>
<dbReference type="GO" id="GO:0005737">
    <property type="term" value="C:cytoplasm"/>
    <property type="evidence" value="ECO:0007669"/>
    <property type="project" value="TreeGrafter"/>
</dbReference>
<dbReference type="Pfam" id="PF15011">
    <property type="entry name" value="CA109-like"/>
    <property type="match status" value="1"/>
</dbReference>
<dbReference type="EMBL" id="JACASF010000012">
    <property type="protein sequence ID" value="KAF6443193.1"/>
    <property type="molecule type" value="Genomic_DNA"/>
</dbReference>